<name>X1N2R8_9ZZZZ</name>
<accession>X1N2R8</accession>
<dbReference type="InterPro" id="IPR020051">
    <property type="entry name" value="SagB-type_dehydrogenase"/>
</dbReference>
<feature type="domain" description="Nitroreductase" evidence="1">
    <location>
        <begin position="26"/>
        <end position="205"/>
    </location>
</feature>
<comment type="caution">
    <text evidence="2">The sequence shown here is derived from an EMBL/GenBank/DDBJ whole genome shotgun (WGS) entry which is preliminary data.</text>
</comment>
<dbReference type="InterPro" id="IPR000415">
    <property type="entry name" value="Nitroreductase-like"/>
</dbReference>
<gene>
    <name evidence="2" type="ORF">S06H3_40485</name>
</gene>
<dbReference type="Pfam" id="PF00881">
    <property type="entry name" value="Nitroreductase"/>
    <property type="match status" value="1"/>
</dbReference>
<dbReference type="PANTHER" id="PTHR43745">
    <property type="entry name" value="NITROREDUCTASE MJ1384-RELATED"/>
    <property type="match status" value="1"/>
</dbReference>
<dbReference type="PANTHER" id="PTHR43745:SF2">
    <property type="entry name" value="NITROREDUCTASE MJ1384-RELATED"/>
    <property type="match status" value="1"/>
</dbReference>
<proteinExistence type="predicted"/>
<dbReference type="Gene3D" id="3.40.109.10">
    <property type="entry name" value="NADH Oxidase"/>
    <property type="match status" value="1"/>
</dbReference>
<sequence length="209" mass="22992">MGASPQKMITLPKPKIKGTVSLEESIEKRRSRRNFLAKPLTLEQVSQLLWAAQGITDERTDFRAAPSGGACYPLDLYLVVGKNGVEGLEAGVYHYIVSNHSLEIHLRGDKRRALALASLGQMFITRAPISIVTTVEYSRITSRYGQRGVRYAHIEIGHVGENIYLQAEALGLGTVAVGAFSDGMVSKCLHLSKEHEPLYIMPVGYPGRK</sequence>
<dbReference type="NCBIfam" id="TIGR03605">
    <property type="entry name" value="antibiot_sagB"/>
    <property type="match status" value="1"/>
</dbReference>
<reference evidence="2" key="1">
    <citation type="journal article" date="2014" name="Front. Microbiol.">
        <title>High frequency of phylogenetically diverse reductive dehalogenase-homologous genes in deep subseafloor sedimentary metagenomes.</title>
        <authorList>
            <person name="Kawai M."/>
            <person name="Futagami T."/>
            <person name="Toyoda A."/>
            <person name="Takaki Y."/>
            <person name="Nishi S."/>
            <person name="Hori S."/>
            <person name="Arai W."/>
            <person name="Tsubouchi T."/>
            <person name="Morono Y."/>
            <person name="Uchiyama I."/>
            <person name="Ito T."/>
            <person name="Fujiyama A."/>
            <person name="Inagaki F."/>
            <person name="Takami H."/>
        </authorList>
    </citation>
    <scope>NUCLEOTIDE SEQUENCE</scope>
    <source>
        <strain evidence="2">Expedition CK06-06</strain>
    </source>
</reference>
<dbReference type="GO" id="GO:0016491">
    <property type="term" value="F:oxidoreductase activity"/>
    <property type="evidence" value="ECO:0007669"/>
    <property type="project" value="InterPro"/>
</dbReference>
<evidence type="ECO:0000313" key="2">
    <source>
        <dbReference type="EMBL" id="GAI37878.1"/>
    </source>
</evidence>
<dbReference type="CDD" id="cd02142">
    <property type="entry name" value="McbC_SagB-like_oxidoreductase"/>
    <property type="match status" value="1"/>
</dbReference>
<organism evidence="2">
    <name type="scientific">marine sediment metagenome</name>
    <dbReference type="NCBI Taxonomy" id="412755"/>
    <lineage>
        <taxon>unclassified sequences</taxon>
        <taxon>metagenomes</taxon>
        <taxon>ecological metagenomes</taxon>
    </lineage>
</organism>
<protein>
    <recommendedName>
        <fullName evidence="1">Nitroreductase domain-containing protein</fullName>
    </recommendedName>
</protein>
<dbReference type="EMBL" id="BARV01024854">
    <property type="protein sequence ID" value="GAI37878.1"/>
    <property type="molecule type" value="Genomic_DNA"/>
</dbReference>
<dbReference type="InterPro" id="IPR052544">
    <property type="entry name" value="Bacteriocin_Proc_Enz"/>
</dbReference>
<evidence type="ECO:0000259" key="1">
    <source>
        <dbReference type="Pfam" id="PF00881"/>
    </source>
</evidence>
<dbReference type="SUPFAM" id="SSF55469">
    <property type="entry name" value="FMN-dependent nitroreductase-like"/>
    <property type="match status" value="1"/>
</dbReference>
<dbReference type="AlphaFoldDB" id="X1N2R8"/>
<dbReference type="InterPro" id="IPR029479">
    <property type="entry name" value="Nitroreductase"/>
</dbReference>